<keyword evidence="4" id="KW-0326">Glycosidase</keyword>
<dbReference type="SUPFAM" id="SSF51011">
    <property type="entry name" value="Glycosyl hydrolase domain"/>
    <property type="match status" value="1"/>
</dbReference>
<accession>A0ABN2CBQ7</accession>
<sequence length="643" mass="67422">MSSRKRLLATCAAGALLATGAALVVTQASPALAATNASVWLTTPDRANQLTKKADVAFGTAGSGSTITVNAGTTYQSMVGFGASFTDSSANLIYNSSARNSIMNALFNPSSGIGLSFLRQPLGASDFSLNFYTYDDGSADPSLSRFSIAHDQAYILPLLTQARSLNPQLSTMVVPWSAPAWMKTNNNLVGGSLSTNYEGTFADYLVKSVQAYQAAGVPVQYLSVQNEPQFSPPGYPGMLMSASQQAAIINNLAPKLSSAGLGTKILAWDHNWDNTSFPQQVLAATGNNTAGTAWHCYGGNPSGQSTVRNAYPNKDIFFTECSGTESGNTANTFADSLLWQGRNLAIGATRNWAKTVTMWNMALNPSHGPVIGSCTNCMGVVTVNGGSVTYNAEYYVLGHLAKFVKPGAVRVDSTNYGQGGIENVAFRNPDGSIVLVAVNSGGAQNFQVSYGGASFGYNLPAGSMATFTWPGGPVTPTSQPPTSQPPTSQPPATSIDPTKWYQVINTNSGKCLDDAGWGTANGTALQQWACGAAGATNQQRQFRPTSNGYYQVVNRYAPSLVWDVSGGTGSTGDGTQVHLWSYGGATNQQWLPASLGGGNFRFTARNSGKCLDVRDVSTADGALLQQWSCTGGAAQSFRLVAQA</sequence>
<dbReference type="PRINTS" id="PR00843">
    <property type="entry name" value="GLHYDRLASE30"/>
</dbReference>
<evidence type="ECO:0000256" key="3">
    <source>
        <dbReference type="ARBA" id="ARBA00022801"/>
    </source>
</evidence>
<comment type="similarity">
    <text evidence="1 4">Belongs to the glycosyl hydrolase 30 family.</text>
</comment>
<dbReference type="Gene3D" id="2.60.40.1180">
    <property type="entry name" value="Golgi alpha-mannosidase II"/>
    <property type="match status" value="1"/>
</dbReference>
<dbReference type="EMBL" id="BAAAQD010000024">
    <property type="protein sequence ID" value="GAA1555123.1"/>
    <property type="molecule type" value="Genomic_DNA"/>
</dbReference>
<evidence type="ECO:0000259" key="7">
    <source>
        <dbReference type="SMART" id="SM00458"/>
    </source>
</evidence>
<dbReference type="InterPro" id="IPR033452">
    <property type="entry name" value="GH30_C"/>
</dbReference>
<dbReference type="RefSeq" id="WP_344510394.1">
    <property type="nucleotide sequence ID" value="NZ_BAAAQD010000024.1"/>
</dbReference>
<evidence type="ECO:0000256" key="4">
    <source>
        <dbReference type="RuleBase" id="RU361188"/>
    </source>
</evidence>
<dbReference type="InterPro" id="IPR006311">
    <property type="entry name" value="TAT_signal"/>
</dbReference>
<dbReference type="PROSITE" id="PS50231">
    <property type="entry name" value="RICIN_B_LECTIN"/>
    <property type="match status" value="1"/>
</dbReference>
<evidence type="ECO:0000256" key="5">
    <source>
        <dbReference type="SAM" id="MobiDB-lite"/>
    </source>
</evidence>
<dbReference type="PROSITE" id="PS51318">
    <property type="entry name" value="TAT"/>
    <property type="match status" value="1"/>
</dbReference>
<evidence type="ECO:0000256" key="6">
    <source>
        <dbReference type="SAM" id="SignalP"/>
    </source>
</evidence>
<evidence type="ECO:0000313" key="9">
    <source>
        <dbReference type="Proteomes" id="UP001501470"/>
    </source>
</evidence>
<dbReference type="InterPro" id="IPR033453">
    <property type="entry name" value="Glyco_hydro_30_TIM-barrel"/>
</dbReference>
<feature type="domain" description="Ricin B lectin" evidence="7">
    <location>
        <begin position="499"/>
        <end position="640"/>
    </location>
</feature>
<organism evidence="8 9">
    <name type="scientific">Dactylosporangium maewongense</name>
    <dbReference type="NCBI Taxonomy" id="634393"/>
    <lineage>
        <taxon>Bacteria</taxon>
        <taxon>Bacillati</taxon>
        <taxon>Actinomycetota</taxon>
        <taxon>Actinomycetes</taxon>
        <taxon>Micromonosporales</taxon>
        <taxon>Micromonosporaceae</taxon>
        <taxon>Dactylosporangium</taxon>
    </lineage>
</organism>
<dbReference type="InterPro" id="IPR001139">
    <property type="entry name" value="Glyco_hydro_30"/>
</dbReference>
<dbReference type="SUPFAM" id="SSF50370">
    <property type="entry name" value="Ricin B-like lectins"/>
    <property type="match status" value="1"/>
</dbReference>
<dbReference type="PANTHER" id="PTHR11069:SF23">
    <property type="entry name" value="LYSOSOMAL ACID GLUCOSYLCERAMIDASE"/>
    <property type="match status" value="1"/>
</dbReference>
<evidence type="ECO:0000256" key="1">
    <source>
        <dbReference type="ARBA" id="ARBA00005382"/>
    </source>
</evidence>
<feature type="signal peptide" evidence="6">
    <location>
        <begin position="1"/>
        <end position="33"/>
    </location>
</feature>
<reference evidence="8 9" key="1">
    <citation type="journal article" date="2019" name="Int. J. Syst. Evol. Microbiol.">
        <title>The Global Catalogue of Microorganisms (GCM) 10K type strain sequencing project: providing services to taxonomists for standard genome sequencing and annotation.</title>
        <authorList>
            <consortium name="The Broad Institute Genomics Platform"/>
            <consortium name="The Broad Institute Genome Sequencing Center for Infectious Disease"/>
            <person name="Wu L."/>
            <person name="Ma J."/>
        </authorList>
    </citation>
    <scope>NUCLEOTIDE SEQUENCE [LARGE SCALE GENOMIC DNA]</scope>
    <source>
        <strain evidence="8 9">JCM 15933</strain>
    </source>
</reference>
<feature type="region of interest" description="Disordered" evidence="5">
    <location>
        <begin position="470"/>
        <end position="495"/>
    </location>
</feature>
<dbReference type="Pfam" id="PF14200">
    <property type="entry name" value="RicinB_lectin_2"/>
    <property type="match status" value="2"/>
</dbReference>
<proteinExistence type="inferred from homology"/>
<name>A0ABN2CBQ7_9ACTN</name>
<gene>
    <name evidence="8" type="ORF">GCM10009827_089930</name>
</gene>
<dbReference type="Gene3D" id="2.80.10.50">
    <property type="match status" value="1"/>
</dbReference>
<dbReference type="PANTHER" id="PTHR11069">
    <property type="entry name" value="GLUCOSYLCERAMIDASE"/>
    <property type="match status" value="1"/>
</dbReference>
<dbReference type="InterPro" id="IPR017853">
    <property type="entry name" value="GH"/>
</dbReference>
<dbReference type="Proteomes" id="UP001501470">
    <property type="component" value="Unassembled WGS sequence"/>
</dbReference>
<dbReference type="Pfam" id="PF02055">
    <property type="entry name" value="Glyco_hydro_30"/>
    <property type="match status" value="1"/>
</dbReference>
<dbReference type="SMART" id="SM00458">
    <property type="entry name" value="RICIN"/>
    <property type="match status" value="1"/>
</dbReference>
<dbReference type="InterPro" id="IPR035992">
    <property type="entry name" value="Ricin_B-like_lectins"/>
</dbReference>
<comment type="caution">
    <text evidence="8">The sequence shown here is derived from an EMBL/GenBank/DDBJ whole genome shotgun (WGS) entry which is preliminary data.</text>
</comment>
<evidence type="ECO:0000256" key="2">
    <source>
        <dbReference type="ARBA" id="ARBA00022729"/>
    </source>
</evidence>
<feature type="chain" id="PRO_5047002060" evidence="6">
    <location>
        <begin position="34"/>
        <end position="643"/>
    </location>
</feature>
<dbReference type="SUPFAM" id="SSF51445">
    <property type="entry name" value="(Trans)glycosidases"/>
    <property type="match status" value="1"/>
</dbReference>
<evidence type="ECO:0000313" key="8">
    <source>
        <dbReference type="EMBL" id="GAA1555123.1"/>
    </source>
</evidence>
<feature type="compositionally biased region" description="Pro residues" evidence="5">
    <location>
        <begin position="478"/>
        <end position="489"/>
    </location>
</feature>
<keyword evidence="9" id="KW-1185">Reference proteome</keyword>
<keyword evidence="2 6" id="KW-0732">Signal</keyword>
<keyword evidence="3 4" id="KW-0378">Hydrolase</keyword>
<protein>
    <submittedName>
        <fullName evidence="8">Ricin-type beta-trefoil lectin domain protein</fullName>
    </submittedName>
</protein>
<dbReference type="Gene3D" id="3.20.20.80">
    <property type="entry name" value="Glycosidases"/>
    <property type="match status" value="1"/>
</dbReference>
<dbReference type="InterPro" id="IPR013780">
    <property type="entry name" value="Glyco_hydro_b"/>
</dbReference>
<dbReference type="InterPro" id="IPR000772">
    <property type="entry name" value="Ricin_B_lectin"/>
</dbReference>
<dbReference type="Pfam" id="PF17189">
    <property type="entry name" value="Glyco_hydro_30C"/>
    <property type="match status" value="1"/>
</dbReference>